<feature type="compositionally biased region" description="Polar residues" evidence="1">
    <location>
        <begin position="25"/>
        <end position="39"/>
    </location>
</feature>
<name>A0AA35JSU1_9SAUR</name>
<evidence type="ECO:0000313" key="3">
    <source>
        <dbReference type="Proteomes" id="UP001178461"/>
    </source>
</evidence>
<reference evidence="2" key="1">
    <citation type="submission" date="2022-12" db="EMBL/GenBank/DDBJ databases">
        <authorList>
            <person name="Alioto T."/>
            <person name="Alioto T."/>
            <person name="Gomez Garrido J."/>
        </authorList>
    </citation>
    <scope>NUCLEOTIDE SEQUENCE</scope>
</reference>
<organism evidence="2 3">
    <name type="scientific">Podarcis lilfordi</name>
    <name type="common">Lilford's wall lizard</name>
    <dbReference type="NCBI Taxonomy" id="74358"/>
    <lineage>
        <taxon>Eukaryota</taxon>
        <taxon>Metazoa</taxon>
        <taxon>Chordata</taxon>
        <taxon>Craniata</taxon>
        <taxon>Vertebrata</taxon>
        <taxon>Euteleostomi</taxon>
        <taxon>Lepidosauria</taxon>
        <taxon>Squamata</taxon>
        <taxon>Bifurcata</taxon>
        <taxon>Unidentata</taxon>
        <taxon>Episquamata</taxon>
        <taxon>Laterata</taxon>
        <taxon>Lacertibaenia</taxon>
        <taxon>Lacertidae</taxon>
        <taxon>Podarcis</taxon>
    </lineage>
</organism>
<keyword evidence="3" id="KW-1185">Reference proteome</keyword>
<sequence length="150" mass="16595">MEEGDGARNSVEQPQTIQNVHIVTTQEGQSTHPSGSQRTTAEHPAVDSPLLPQVPVGENLTGERAQCSARGEPAIHLPPPIQDSTLATCQHIVGLLGQITDQQDGIMRELRVMRREMRLLKGEQRRTTARVVSVAHAFEAFKEQFQWQQG</sequence>
<dbReference type="AlphaFoldDB" id="A0AA35JSU1"/>
<feature type="region of interest" description="Disordered" evidence="1">
    <location>
        <begin position="25"/>
        <end position="63"/>
    </location>
</feature>
<evidence type="ECO:0000313" key="2">
    <source>
        <dbReference type="EMBL" id="CAI5764088.1"/>
    </source>
</evidence>
<protein>
    <submittedName>
        <fullName evidence="2">Uncharacterized protein</fullName>
    </submittedName>
</protein>
<gene>
    <name evidence="2" type="ORF">PODLI_1B039914</name>
</gene>
<dbReference type="EMBL" id="OX395126">
    <property type="protein sequence ID" value="CAI5764088.1"/>
    <property type="molecule type" value="Genomic_DNA"/>
</dbReference>
<evidence type="ECO:0000256" key="1">
    <source>
        <dbReference type="SAM" id="MobiDB-lite"/>
    </source>
</evidence>
<accession>A0AA35JSU1</accession>
<dbReference type="Proteomes" id="UP001178461">
    <property type="component" value="Chromosome 1"/>
</dbReference>
<proteinExistence type="predicted"/>